<name>A0A510BNY7_VIBAL</name>
<gene>
    <name evidence="2" type="primary">trbN</name>
    <name evidence="3" type="ORF">HKB35_19345</name>
</gene>
<dbReference type="Pfam" id="PF01464">
    <property type="entry name" value="SLT"/>
    <property type="match status" value="1"/>
</dbReference>
<reference evidence="3 4" key="2">
    <citation type="submission" date="2020-04" db="EMBL/GenBank/DDBJ databases">
        <title>Whole-genome sequencing of Vibrio spp. from China reveals different genetic environments of blaCTX-M-14 among diverse lineages.</title>
        <authorList>
            <person name="Zheng Z."/>
            <person name="Ye L."/>
            <person name="Chen S."/>
        </authorList>
    </citation>
    <scope>NUCLEOTIDE SEQUENCE [LARGE SCALE GENOMIC DNA]</scope>
    <source>
        <strain evidence="3 4">Vb1636</strain>
    </source>
</reference>
<accession>A0A510BNY7</accession>
<dbReference type="InterPro" id="IPR008258">
    <property type="entry name" value="Transglycosylase_SLT_dom_1"/>
</dbReference>
<organism evidence="2">
    <name type="scientific">Vibrio alginolyticus</name>
    <dbReference type="NCBI Taxonomy" id="663"/>
    <lineage>
        <taxon>Bacteria</taxon>
        <taxon>Pseudomonadati</taxon>
        <taxon>Pseudomonadota</taxon>
        <taxon>Gammaproteobacteria</taxon>
        <taxon>Vibrionales</taxon>
        <taxon>Vibrionaceae</taxon>
        <taxon>Vibrio</taxon>
    </lineage>
</organism>
<dbReference type="AlphaFoldDB" id="A0A510BNY7"/>
<reference evidence="2" key="1">
    <citation type="submission" date="2018-06" db="EMBL/GenBank/DDBJ databases">
        <title>Genetic characterization of a blaCTX-M-14-carrying plasmid in Vibrio alginolyticus.</title>
        <authorList>
            <person name="Zheng Z."/>
            <person name="Li R."/>
            <person name="Chen S."/>
        </authorList>
    </citation>
    <scope>NUCLEOTIDE SEQUENCE</scope>
    <source>
        <strain evidence="2">Vb1636</strain>
        <plasmid evidence="2">pVb1636</plasmid>
    </source>
</reference>
<evidence type="ECO:0000259" key="1">
    <source>
        <dbReference type="Pfam" id="PF01464"/>
    </source>
</evidence>
<dbReference type="RefSeq" id="WP_012774857.1">
    <property type="nucleotide sequence ID" value="NZ_JABCMA010000029.1"/>
</dbReference>
<dbReference type="EMBL" id="MH548371">
    <property type="protein sequence ID" value="AXQ85545.1"/>
    <property type="molecule type" value="Genomic_DNA"/>
</dbReference>
<feature type="domain" description="Transglycosylase SLT" evidence="1">
    <location>
        <begin position="18"/>
        <end position="115"/>
    </location>
</feature>
<dbReference type="Gene3D" id="1.10.530.10">
    <property type="match status" value="1"/>
</dbReference>
<sequence length="204" mass="22973">MLPFIADMPPLEQERVVCSISAAAKYEVPANIVLAVAEKESGKPGQWVKNSNGTHDVGFMQFNTAYLRDLKKYGITAEHVAASGCYPFDLAAWRLRGHILKDSGDLWTRAANYHSRTPKYNQIYRADLMKKAIKWADWLDENFTTVDVTAQGGKTPSDSNKMRKVLEEAAKIEVKYNRSERQEKKGTVNALKAKGYVPRTISFN</sequence>
<dbReference type="InterPro" id="IPR023346">
    <property type="entry name" value="Lysozyme-like_dom_sf"/>
</dbReference>
<proteinExistence type="predicted"/>
<dbReference type="NCBIfam" id="NF010463">
    <property type="entry name" value="PRK13888.1"/>
    <property type="match status" value="1"/>
</dbReference>
<evidence type="ECO:0000313" key="4">
    <source>
        <dbReference type="Proteomes" id="UP000565155"/>
    </source>
</evidence>
<keyword evidence="2" id="KW-0614">Plasmid</keyword>
<evidence type="ECO:0000313" key="2">
    <source>
        <dbReference type="EMBL" id="AXQ85545.1"/>
    </source>
</evidence>
<dbReference type="EMBL" id="JABCMA010000029">
    <property type="protein sequence ID" value="NMR75775.1"/>
    <property type="molecule type" value="Genomic_DNA"/>
</dbReference>
<dbReference type="SUPFAM" id="SSF53955">
    <property type="entry name" value="Lysozyme-like"/>
    <property type="match status" value="1"/>
</dbReference>
<evidence type="ECO:0000313" key="3">
    <source>
        <dbReference type="EMBL" id="NMR75775.1"/>
    </source>
</evidence>
<protein>
    <submittedName>
        <fullName evidence="2">Conjugative transfer protein TrbN</fullName>
    </submittedName>
    <submittedName>
        <fullName evidence="3">Transglycosylase SLT domain-containing protein</fullName>
    </submittedName>
</protein>
<geneLocation type="plasmid" evidence="2">
    <name>pVb1636</name>
</geneLocation>
<dbReference type="Proteomes" id="UP000565155">
    <property type="component" value="Unassembled WGS sequence"/>
</dbReference>
<dbReference type="CDD" id="cd13400">
    <property type="entry name" value="LT_IagB-like"/>
    <property type="match status" value="1"/>
</dbReference>